<protein>
    <submittedName>
        <fullName evidence="2">Uncharacterized protein</fullName>
    </submittedName>
</protein>
<organism evidence="2 3">
    <name type="scientific">Rhynchophorus ferrugineus</name>
    <name type="common">Red palm weevil</name>
    <name type="synonym">Curculio ferrugineus</name>
    <dbReference type="NCBI Taxonomy" id="354439"/>
    <lineage>
        <taxon>Eukaryota</taxon>
        <taxon>Metazoa</taxon>
        <taxon>Ecdysozoa</taxon>
        <taxon>Arthropoda</taxon>
        <taxon>Hexapoda</taxon>
        <taxon>Insecta</taxon>
        <taxon>Pterygota</taxon>
        <taxon>Neoptera</taxon>
        <taxon>Endopterygota</taxon>
        <taxon>Coleoptera</taxon>
        <taxon>Polyphaga</taxon>
        <taxon>Cucujiformia</taxon>
        <taxon>Curculionidae</taxon>
        <taxon>Dryophthorinae</taxon>
        <taxon>Rhynchophorus</taxon>
    </lineage>
</organism>
<proteinExistence type="predicted"/>
<feature type="region of interest" description="Disordered" evidence="1">
    <location>
        <begin position="1"/>
        <end position="44"/>
    </location>
</feature>
<feature type="compositionally biased region" description="Basic and acidic residues" evidence="1">
    <location>
        <begin position="11"/>
        <end position="23"/>
    </location>
</feature>
<reference evidence="2" key="1">
    <citation type="submission" date="2020-08" db="EMBL/GenBank/DDBJ databases">
        <title>Genome sequencing and assembly of the red palm weevil Rhynchophorus ferrugineus.</title>
        <authorList>
            <person name="Dias G.B."/>
            <person name="Bergman C.M."/>
            <person name="Manee M."/>
        </authorList>
    </citation>
    <scope>NUCLEOTIDE SEQUENCE</scope>
    <source>
        <strain evidence="2">AA-2017</strain>
        <tissue evidence="2">Whole larva</tissue>
    </source>
</reference>
<evidence type="ECO:0000256" key="1">
    <source>
        <dbReference type="SAM" id="MobiDB-lite"/>
    </source>
</evidence>
<accession>A0A834I9G5</accession>
<dbReference type="EMBL" id="JAACXV010013194">
    <property type="protein sequence ID" value="KAF7273983.1"/>
    <property type="molecule type" value="Genomic_DNA"/>
</dbReference>
<keyword evidence="3" id="KW-1185">Reference proteome</keyword>
<evidence type="ECO:0000313" key="3">
    <source>
        <dbReference type="Proteomes" id="UP000625711"/>
    </source>
</evidence>
<dbReference type="Proteomes" id="UP000625711">
    <property type="component" value="Unassembled WGS sequence"/>
</dbReference>
<name>A0A834I9G5_RHYFE</name>
<sequence>MGSSFLDVTPDEFKKSTPSEGRQRTAVATRRTKKGAFRRRSRERSGVSIVDVNSRSRLGMWSCFFTNVASYVKQQVCGRVVGGRVVSTGYHRYIPTSRTALSYVLK</sequence>
<feature type="compositionally biased region" description="Basic residues" evidence="1">
    <location>
        <begin position="30"/>
        <end position="42"/>
    </location>
</feature>
<comment type="caution">
    <text evidence="2">The sequence shown here is derived from an EMBL/GenBank/DDBJ whole genome shotgun (WGS) entry which is preliminary data.</text>
</comment>
<gene>
    <name evidence="2" type="ORF">GWI33_013332</name>
</gene>
<dbReference type="AlphaFoldDB" id="A0A834I9G5"/>
<evidence type="ECO:0000313" key="2">
    <source>
        <dbReference type="EMBL" id="KAF7273983.1"/>
    </source>
</evidence>